<accession>A0A8S8XF18</accession>
<sequence>MESVASYASHKAYELRIDSQVGEDEPDEIRAVFAHWDQVRGSRDMPRRAELDIIGCTPTAAGNVFLVDVHAAAPRFVLRLVGTKVQTRLGLTKGDSIEALDAGCEMASIVEQYERTVADRRPTLCVHSWVRLNGKPIDYRRLLLPLGEYGQVETLLGCVVFGKWDKVRPKRRIL</sequence>
<protein>
    <recommendedName>
        <fullName evidence="3">PAS domain-containing protein</fullName>
    </recommendedName>
</protein>
<gene>
    <name evidence="1" type="ORF">TMPK1_20630</name>
</gene>
<evidence type="ECO:0000313" key="1">
    <source>
        <dbReference type="EMBL" id="GIL39826.1"/>
    </source>
</evidence>
<dbReference type="Pfam" id="PF07310">
    <property type="entry name" value="PAS_5"/>
    <property type="match status" value="1"/>
</dbReference>
<keyword evidence="2" id="KW-1185">Reference proteome</keyword>
<comment type="caution">
    <text evidence="1">The sequence shown here is derived from an EMBL/GenBank/DDBJ whole genome shotgun (WGS) entry which is preliminary data.</text>
</comment>
<dbReference type="RefSeq" id="WP_420242945.1">
    <property type="nucleotide sequence ID" value="NZ_BOPV01000001.1"/>
</dbReference>
<evidence type="ECO:0008006" key="3">
    <source>
        <dbReference type="Google" id="ProtNLM"/>
    </source>
</evidence>
<reference evidence="1" key="1">
    <citation type="submission" date="2021-02" db="EMBL/GenBank/DDBJ databases">
        <title>Genome sequence of Rhodospirillales sp. strain TMPK1 isolated from soil.</title>
        <authorList>
            <person name="Nakai R."/>
            <person name="Kusada H."/>
            <person name="Tamaki H."/>
        </authorList>
    </citation>
    <scope>NUCLEOTIDE SEQUENCE</scope>
    <source>
        <strain evidence="1">TMPK1</strain>
    </source>
</reference>
<organism evidence="1 2">
    <name type="scientific">Roseiterribacter gracilis</name>
    <dbReference type="NCBI Taxonomy" id="2812848"/>
    <lineage>
        <taxon>Bacteria</taxon>
        <taxon>Pseudomonadati</taxon>
        <taxon>Pseudomonadota</taxon>
        <taxon>Alphaproteobacteria</taxon>
        <taxon>Rhodospirillales</taxon>
        <taxon>Roseiterribacteraceae</taxon>
        <taxon>Roseiterribacter</taxon>
    </lineage>
</organism>
<name>A0A8S8XF18_9PROT</name>
<proteinExistence type="predicted"/>
<dbReference type="EMBL" id="BOPV01000001">
    <property type="protein sequence ID" value="GIL39826.1"/>
    <property type="molecule type" value="Genomic_DNA"/>
</dbReference>
<dbReference type="InterPro" id="IPR009922">
    <property type="entry name" value="DUF1457"/>
</dbReference>
<evidence type="ECO:0000313" key="2">
    <source>
        <dbReference type="Proteomes" id="UP000681075"/>
    </source>
</evidence>
<dbReference type="AlphaFoldDB" id="A0A8S8XF18"/>
<dbReference type="Proteomes" id="UP000681075">
    <property type="component" value="Unassembled WGS sequence"/>
</dbReference>